<evidence type="ECO:0000313" key="1">
    <source>
        <dbReference type="EMBL" id="KII71139.1"/>
    </source>
</evidence>
<accession>A0A0C2J043</accession>
<proteinExistence type="predicted"/>
<dbReference type="AlphaFoldDB" id="A0A0C2J043"/>
<evidence type="ECO:0000313" key="2">
    <source>
        <dbReference type="Proteomes" id="UP000031668"/>
    </source>
</evidence>
<gene>
    <name evidence="1" type="ORF">RF11_09158</name>
</gene>
<protein>
    <submittedName>
        <fullName evidence="1">Uncharacterized protein</fullName>
    </submittedName>
</protein>
<comment type="caution">
    <text evidence="1">The sequence shown here is derived from an EMBL/GenBank/DDBJ whole genome shotgun (WGS) entry which is preliminary data.</text>
</comment>
<keyword evidence="2" id="KW-1185">Reference proteome</keyword>
<dbReference type="EMBL" id="JWZT01001836">
    <property type="protein sequence ID" value="KII71139.1"/>
    <property type="molecule type" value="Genomic_DNA"/>
</dbReference>
<organism evidence="1 2">
    <name type="scientific">Thelohanellus kitauei</name>
    <name type="common">Myxosporean</name>
    <dbReference type="NCBI Taxonomy" id="669202"/>
    <lineage>
        <taxon>Eukaryota</taxon>
        <taxon>Metazoa</taxon>
        <taxon>Cnidaria</taxon>
        <taxon>Myxozoa</taxon>
        <taxon>Myxosporea</taxon>
        <taxon>Bivalvulida</taxon>
        <taxon>Platysporina</taxon>
        <taxon>Myxobolidae</taxon>
        <taxon>Thelohanellus</taxon>
    </lineage>
</organism>
<dbReference type="Proteomes" id="UP000031668">
    <property type="component" value="Unassembled WGS sequence"/>
</dbReference>
<sequence length="217" mass="25588">MPSIKKNLTKKLFIKYSTFEHLDRNVSSSIMLSIKVYKGNSLAQQDLLHEAKLTGWRMYCGSEIIKLEKSYIVYDETWHDISILFVIQDLFYDVSETILVKIPIQSWTSTRFAKSQLLNVQFARFRTSVVEFHRKRVRVKDLNCLCLVPTDKRQYRCKIRGEYFSMSEHTHKDLTTDLIVQKLSKYGNEQQLYVVEREFSFLYANECKKISQSGPQS</sequence>
<reference evidence="1 2" key="1">
    <citation type="journal article" date="2014" name="Genome Biol. Evol.">
        <title>The genome of the myxosporean Thelohanellus kitauei shows adaptations to nutrient acquisition within its fish host.</title>
        <authorList>
            <person name="Yang Y."/>
            <person name="Xiong J."/>
            <person name="Zhou Z."/>
            <person name="Huo F."/>
            <person name="Miao W."/>
            <person name="Ran C."/>
            <person name="Liu Y."/>
            <person name="Zhang J."/>
            <person name="Feng J."/>
            <person name="Wang M."/>
            <person name="Wang M."/>
            <person name="Wang L."/>
            <person name="Yao B."/>
        </authorList>
    </citation>
    <scope>NUCLEOTIDE SEQUENCE [LARGE SCALE GENOMIC DNA]</scope>
    <source>
        <strain evidence="1">Wuqing</strain>
    </source>
</reference>
<name>A0A0C2J043_THEKT</name>